<evidence type="ECO:0000313" key="2">
    <source>
        <dbReference type="Proteomes" id="UP000178912"/>
    </source>
</evidence>
<proteinExistence type="predicted"/>
<protein>
    <recommendedName>
        <fullName evidence="3">BTB domain-containing protein</fullName>
    </recommendedName>
</protein>
<keyword evidence="2" id="KW-1185">Reference proteome</keyword>
<reference evidence="2" key="1">
    <citation type="submission" date="2016-03" db="EMBL/GenBank/DDBJ databases">
        <authorList>
            <person name="Guldener U."/>
        </authorList>
    </citation>
    <scope>NUCLEOTIDE SEQUENCE [LARGE SCALE GENOMIC DNA]</scope>
    <source>
        <strain evidence="2">04CH-RAC-A.6.1</strain>
    </source>
</reference>
<evidence type="ECO:0000313" key="1">
    <source>
        <dbReference type="EMBL" id="CZS92336.1"/>
    </source>
</evidence>
<name>A0A1E1K2I1_9HELO</name>
<accession>A0A1E1K2I1</accession>
<sequence>MIRLPEVAAPTFEDFLVWVYAYEPSIDGAKPVDTLIDLAVFGDIYLINHLKNQTSDAIRAAISKSKWIPNPDIICKVYRSVPPGSTLRELCSHGFTFRPEDNDWGHRDPSTRKYNESSEWKPVFVELAEFGWG</sequence>
<evidence type="ECO:0008006" key="3">
    <source>
        <dbReference type="Google" id="ProtNLM"/>
    </source>
</evidence>
<organism evidence="1 2">
    <name type="scientific">Rhynchosporium agropyri</name>
    <dbReference type="NCBI Taxonomy" id="914238"/>
    <lineage>
        <taxon>Eukaryota</taxon>
        <taxon>Fungi</taxon>
        <taxon>Dikarya</taxon>
        <taxon>Ascomycota</taxon>
        <taxon>Pezizomycotina</taxon>
        <taxon>Leotiomycetes</taxon>
        <taxon>Helotiales</taxon>
        <taxon>Ploettnerulaceae</taxon>
        <taxon>Rhynchosporium</taxon>
    </lineage>
</organism>
<dbReference type="OrthoDB" id="194443at2759"/>
<dbReference type="Proteomes" id="UP000178912">
    <property type="component" value="Unassembled WGS sequence"/>
</dbReference>
<dbReference type="AlphaFoldDB" id="A0A1E1K2I1"/>
<gene>
    <name evidence="1" type="ORF">RAG0_02744</name>
</gene>
<dbReference type="EMBL" id="FJUX01000012">
    <property type="protein sequence ID" value="CZS92336.1"/>
    <property type="molecule type" value="Genomic_DNA"/>
</dbReference>